<dbReference type="Gramene" id="Psat06G0167500-T1">
    <property type="protein sequence ID" value="KAI5395162.1"/>
    <property type="gene ID" value="KIW84_061675"/>
</dbReference>
<evidence type="ECO:0000313" key="3">
    <source>
        <dbReference type="Proteomes" id="UP001058974"/>
    </source>
</evidence>
<proteinExistence type="predicted"/>
<accession>A0A9D4W4Y4</accession>
<dbReference type="EMBL" id="JAMSHJ010000006">
    <property type="protein sequence ID" value="KAI5395162.1"/>
    <property type="molecule type" value="Genomic_DNA"/>
</dbReference>
<keyword evidence="3" id="KW-1185">Reference proteome</keyword>
<feature type="region of interest" description="Disordered" evidence="1">
    <location>
        <begin position="164"/>
        <end position="210"/>
    </location>
</feature>
<evidence type="ECO:0000313" key="2">
    <source>
        <dbReference type="EMBL" id="KAI5395162.1"/>
    </source>
</evidence>
<sequence length="210" mass="23024">MQCIHSPVFLFQLRNLHRLGRLNSQSSSHQSSCPDQSIVSVSGEIVVSSAVCMVLGSEEISGMANKEDLSPLNSVTVGESQQMEVLDNVTNKTTGSSDDFAWLDYVEAETVIGENASVSQKEDAPEMCGKTRLLYKFKIQKSCYFHTKKKAKKQSVVEEMEISKFSSLQQAGKEESCNDSAADSFTSGNVQRDSPMFDNDDNDSGPCNNP</sequence>
<organism evidence="2 3">
    <name type="scientific">Pisum sativum</name>
    <name type="common">Garden pea</name>
    <name type="synonym">Lathyrus oleraceus</name>
    <dbReference type="NCBI Taxonomy" id="3888"/>
    <lineage>
        <taxon>Eukaryota</taxon>
        <taxon>Viridiplantae</taxon>
        <taxon>Streptophyta</taxon>
        <taxon>Embryophyta</taxon>
        <taxon>Tracheophyta</taxon>
        <taxon>Spermatophyta</taxon>
        <taxon>Magnoliopsida</taxon>
        <taxon>eudicotyledons</taxon>
        <taxon>Gunneridae</taxon>
        <taxon>Pentapetalae</taxon>
        <taxon>rosids</taxon>
        <taxon>fabids</taxon>
        <taxon>Fabales</taxon>
        <taxon>Fabaceae</taxon>
        <taxon>Papilionoideae</taxon>
        <taxon>50 kb inversion clade</taxon>
        <taxon>NPAAA clade</taxon>
        <taxon>Hologalegina</taxon>
        <taxon>IRL clade</taxon>
        <taxon>Fabeae</taxon>
        <taxon>Lathyrus</taxon>
    </lineage>
</organism>
<name>A0A9D4W4Y4_PEA</name>
<reference evidence="2 3" key="1">
    <citation type="journal article" date="2022" name="Nat. Genet.">
        <title>Improved pea reference genome and pan-genome highlight genomic features and evolutionary characteristics.</title>
        <authorList>
            <person name="Yang T."/>
            <person name="Liu R."/>
            <person name="Luo Y."/>
            <person name="Hu S."/>
            <person name="Wang D."/>
            <person name="Wang C."/>
            <person name="Pandey M.K."/>
            <person name="Ge S."/>
            <person name="Xu Q."/>
            <person name="Li N."/>
            <person name="Li G."/>
            <person name="Huang Y."/>
            <person name="Saxena R.K."/>
            <person name="Ji Y."/>
            <person name="Li M."/>
            <person name="Yan X."/>
            <person name="He Y."/>
            <person name="Liu Y."/>
            <person name="Wang X."/>
            <person name="Xiang C."/>
            <person name="Varshney R.K."/>
            <person name="Ding H."/>
            <person name="Gao S."/>
            <person name="Zong X."/>
        </authorList>
    </citation>
    <scope>NUCLEOTIDE SEQUENCE [LARGE SCALE GENOMIC DNA]</scope>
    <source>
        <strain evidence="2 3">cv. Zhongwan 6</strain>
    </source>
</reference>
<gene>
    <name evidence="2" type="ORF">KIW84_061675</name>
</gene>
<dbReference type="AlphaFoldDB" id="A0A9D4W4Y4"/>
<feature type="compositionally biased region" description="Polar residues" evidence="1">
    <location>
        <begin position="178"/>
        <end position="192"/>
    </location>
</feature>
<evidence type="ECO:0000256" key="1">
    <source>
        <dbReference type="SAM" id="MobiDB-lite"/>
    </source>
</evidence>
<protein>
    <submittedName>
        <fullName evidence="2">Uncharacterized protein</fullName>
    </submittedName>
</protein>
<comment type="caution">
    <text evidence="2">The sequence shown here is derived from an EMBL/GenBank/DDBJ whole genome shotgun (WGS) entry which is preliminary data.</text>
</comment>
<dbReference type="Proteomes" id="UP001058974">
    <property type="component" value="Chromosome 6"/>
</dbReference>